<evidence type="ECO:0000259" key="3">
    <source>
        <dbReference type="PROSITE" id="PS50937"/>
    </source>
</evidence>
<dbReference type="GO" id="GO:0003700">
    <property type="term" value="F:DNA-binding transcription factor activity"/>
    <property type="evidence" value="ECO:0007669"/>
    <property type="project" value="InterPro"/>
</dbReference>
<feature type="compositionally biased region" description="Low complexity" evidence="2">
    <location>
        <begin position="18"/>
        <end position="34"/>
    </location>
</feature>
<dbReference type="PROSITE" id="PS00552">
    <property type="entry name" value="HTH_MERR_1"/>
    <property type="match status" value="1"/>
</dbReference>
<dbReference type="GO" id="GO:0003677">
    <property type="term" value="F:DNA binding"/>
    <property type="evidence" value="ECO:0007669"/>
    <property type="project" value="UniProtKB-KW"/>
</dbReference>
<feature type="region of interest" description="Disordered" evidence="2">
    <location>
        <begin position="18"/>
        <end position="65"/>
    </location>
</feature>
<evidence type="ECO:0000256" key="2">
    <source>
        <dbReference type="SAM" id="MobiDB-lite"/>
    </source>
</evidence>
<name>A0A5C8ZBU5_9ACTN</name>
<dbReference type="CDD" id="cd01107">
    <property type="entry name" value="HTH_BmrR"/>
    <property type="match status" value="1"/>
</dbReference>
<dbReference type="InterPro" id="IPR000551">
    <property type="entry name" value="MerR-type_HTH_dom"/>
</dbReference>
<accession>A0A5C8ZBU5</accession>
<dbReference type="SUPFAM" id="SSF46955">
    <property type="entry name" value="Putative DNA-binding domain"/>
    <property type="match status" value="1"/>
</dbReference>
<comment type="caution">
    <text evidence="4">The sequence shown here is derived from an EMBL/GenBank/DDBJ whole genome shotgun (WGS) entry which is preliminary data.</text>
</comment>
<dbReference type="Gene3D" id="3.20.80.10">
    <property type="entry name" value="Regulatory factor, effector binding domain"/>
    <property type="match status" value="1"/>
</dbReference>
<dbReference type="Pfam" id="PF13411">
    <property type="entry name" value="MerR_1"/>
    <property type="match status" value="1"/>
</dbReference>
<dbReference type="Proteomes" id="UP000321234">
    <property type="component" value="Unassembled WGS sequence"/>
</dbReference>
<sequence length="415" mass="44108">MGVRGAVRGLPRAGLPRARVGRLPGAAPAGGVPAADRRRGHRRRAGGGRAAGWRGAPHRLGGPGRCAGARLDRAAAGRRGPPHHRLGAAVAVASAHLAAAQLSVGHRSARLTFPLRQARRWACGRRHRAHEGSDVLTIGQFAQATGLTAKALRLYDETGLLEPAEVDPVTGYRRYEVSQVRRAAQVAVMRRMGVPLEDVGRVLDQPDAAEQLLDRHAEGVRRRHAAEEAALVAGRAQLAAYERDVPVEHRRAPAQPWAGVVVDVPADPEDEAADLTDEAAEQAFSRLWSTLTAAGAQVTGPWWTTMRTVDGHDDRVQLVLSWPLAALPESELGVEGARVETGVLPERTEALVRLLHAEDHAGDGVEGVPTAAVVHLLEQLGDDEALDTQVRQVGVLDEQGAPVGVELVVTTAVHG</sequence>
<evidence type="ECO:0000256" key="1">
    <source>
        <dbReference type="ARBA" id="ARBA00023125"/>
    </source>
</evidence>
<dbReference type="InterPro" id="IPR011256">
    <property type="entry name" value="Reg_factor_effector_dom_sf"/>
</dbReference>
<dbReference type="Gene3D" id="1.10.1660.10">
    <property type="match status" value="1"/>
</dbReference>
<dbReference type="AlphaFoldDB" id="A0A5C8ZBU5"/>
<keyword evidence="1" id="KW-0238">DNA-binding</keyword>
<dbReference type="InterPro" id="IPR047057">
    <property type="entry name" value="MerR_fam"/>
</dbReference>
<protein>
    <submittedName>
        <fullName evidence="4">MerR family transcriptional regulator</fullName>
    </submittedName>
</protein>
<dbReference type="PANTHER" id="PTHR30204">
    <property type="entry name" value="REDOX-CYCLING DRUG-SENSING TRANSCRIPTIONAL ACTIVATOR SOXR"/>
    <property type="match status" value="1"/>
</dbReference>
<proteinExistence type="predicted"/>
<keyword evidence="5" id="KW-1185">Reference proteome</keyword>
<feature type="domain" description="HTH merR-type" evidence="3">
    <location>
        <begin position="135"/>
        <end position="205"/>
    </location>
</feature>
<dbReference type="PROSITE" id="PS50937">
    <property type="entry name" value="HTH_MERR_2"/>
    <property type="match status" value="1"/>
</dbReference>
<dbReference type="PANTHER" id="PTHR30204:SF97">
    <property type="entry name" value="MERR FAMILY REGULATORY PROTEIN"/>
    <property type="match status" value="1"/>
</dbReference>
<gene>
    <name evidence="4" type="ORF">FMM08_15320</name>
</gene>
<organism evidence="4 5">
    <name type="scientific">Quadrisphaera setariae</name>
    <dbReference type="NCBI Taxonomy" id="2593304"/>
    <lineage>
        <taxon>Bacteria</taxon>
        <taxon>Bacillati</taxon>
        <taxon>Actinomycetota</taxon>
        <taxon>Actinomycetes</taxon>
        <taxon>Kineosporiales</taxon>
        <taxon>Kineosporiaceae</taxon>
        <taxon>Quadrisphaera</taxon>
    </lineage>
</organism>
<evidence type="ECO:0000313" key="5">
    <source>
        <dbReference type="Proteomes" id="UP000321234"/>
    </source>
</evidence>
<dbReference type="EMBL" id="VKAC01000009">
    <property type="protein sequence ID" value="TXR55247.1"/>
    <property type="molecule type" value="Genomic_DNA"/>
</dbReference>
<evidence type="ECO:0000313" key="4">
    <source>
        <dbReference type="EMBL" id="TXR55247.1"/>
    </source>
</evidence>
<dbReference type="SMART" id="SM00422">
    <property type="entry name" value="HTH_MERR"/>
    <property type="match status" value="1"/>
</dbReference>
<dbReference type="InterPro" id="IPR009061">
    <property type="entry name" value="DNA-bd_dom_put_sf"/>
</dbReference>
<dbReference type="OrthoDB" id="9802039at2"/>
<reference evidence="4 5" key="1">
    <citation type="submission" date="2019-07" db="EMBL/GenBank/DDBJ databases">
        <title>Quadrisphaera sp. strain DD2A genome sequencing and assembly.</title>
        <authorList>
            <person name="Kim I."/>
        </authorList>
    </citation>
    <scope>NUCLEOTIDE SEQUENCE [LARGE SCALE GENOMIC DNA]</scope>
    <source>
        <strain evidence="4 5">DD2A</strain>
    </source>
</reference>